<protein>
    <submittedName>
        <fullName evidence="2">Uncharacterized protein</fullName>
    </submittedName>
</protein>
<dbReference type="EMBL" id="CAJOBJ010361386">
    <property type="protein sequence ID" value="CAF5218291.1"/>
    <property type="molecule type" value="Genomic_DNA"/>
</dbReference>
<organism evidence="2 3">
    <name type="scientific">Rotaria magnacalcarata</name>
    <dbReference type="NCBI Taxonomy" id="392030"/>
    <lineage>
        <taxon>Eukaryota</taxon>
        <taxon>Metazoa</taxon>
        <taxon>Spiralia</taxon>
        <taxon>Gnathifera</taxon>
        <taxon>Rotifera</taxon>
        <taxon>Eurotatoria</taxon>
        <taxon>Bdelloidea</taxon>
        <taxon>Philodinida</taxon>
        <taxon>Philodinidae</taxon>
        <taxon>Rotaria</taxon>
    </lineage>
</organism>
<sequence>LIKHSKLPVEQLKVLNEQLINFYSSANLLNLYEQLKLTKPIDHSNLTVTFQKQTDDLIENYVTIEQRILQYIELLENIRQKTDQYQLAKEHAENSIEQAKQLVQLNETIILPLDNEQIVVVLQKYK</sequence>
<reference evidence="2" key="1">
    <citation type="submission" date="2021-02" db="EMBL/GenBank/DDBJ databases">
        <authorList>
            <person name="Nowell W R."/>
        </authorList>
    </citation>
    <scope>NUCLEOTIDE SEQUENCE</scope>
</reference>
<dbReference type="Proteomes" id="UP000681720">
    <property type="component" value="Unassembled WGS sequence"/>
</dbReference>
<name>A0A8S3JFC3_9BILA</name>
<comment type="caution">
    <text evidence="2">The sequence shown here is derived from an EMBL/GenBank/DDBJ whole genome shotgun (WGS) entry which is preliminary data.</text>
</comment>
<evidence type="ECO:0000313" key="2">
    <source>
        <dbReference type="EMBL" id="CAF5218291.1"/>
    </source>
</evidence>
<keyword evidence="1" id="KW-0175">Coiled coil</keyword>
<accession>A0A8S3JFC3</accession>
<evidence type="ECO:0000313" key="3">
    <source>
        <dbReference type="Proteomes" id="UP000681720"/>
    </source>
</evidence>
<evidence type="ECO:0000256" key="1">
    <source>
        <dbReference type="SAM" id="Coils"/>
    </source>
</evidence>
<gene>
    <name evidence="2" type="ORF">GIL414_LOCUS82875</name>
</gene>
<dbReference type="AlphaFoldDB" id="A0A8S3JFC3"/>
<feature type="non-terminal residue" evidence="2">
    <location>
        <position position="1"/>
    </location>
</feature>
<feature type="non-terminal residue" evidence="2">
    <location>
        <position position="126"/>
    </location>
</feature>
<proteinExistence type="predicted"/>
<feature type="coiled-coil region" evidence="1">
    <location>
        <begin position="75"/>
        <end position="102"/>
    </location>
</feature>